<dbReference type="Proteomes" id="UP000241736">
    <property type="component" value="Unassembled WGS sequence"/>
</dbReference>
<dbReference type="OrthoDB" id="5966315at2"/>
<name>A0A2P6MBT9_9GAMM</name>
<comment type="caution">
    <text evidence="3">The sequence shown here is derived from an EMBL/GenBank/DDBJ whole genome shotgun (WGS) entry which is preliminary data.</text>
</comment>
<organism evidence="3 4">
    <name type="scientific">Arenimonas caeni</name>
    <dbReference type="NCBI Taxonomy" id="2058085"/>
    <lineage>
        <taxon>Bacteria</taxon>
        <taxon>Pseudomonadati</taxon>
        <taxon>Pseudomonadota</taxon>
        <taxon>Gammaproteobacteria</taxon>
        <taxon>Lysobacterales</taxon>
        <taxon>Lysobacteraceae</taxon>
        <taxon>Arenimonas</taxon>
    </lineage>
</organism>
<dbReference type="PROSITE" id="PS51257">
    <property type="entry name" value="PROKAR_LIPOPROTEIN"/>
    <property type="match status" value="1"/>
</dbReference>
<dbReference type="RefSeq" id="WP_106989337.1">
    <property type="nucleotide sequence ID" value="NZ_KZ679084.1"/>
</dbReference>
<feature type="domain" description="DUF4878" evidence="2">
    <location>
        <begin position="20"/>
        <end position="124"/>
    </location>
</feature>
<feature type="signal peptide" evidence="1">
    <location>
        <begin position="1"/>
        <end position="25"/>
    </location>
</feature>
<proteinExistence type="predicted"/>
<dbReference type="AlphaFoldDB" id="A0A2P6MBT9"/>
<dbReference type="InterPro" id="IPR024267">
    <property type="entry name" value="DUF4878"/>
</dbReference>
<reference evidence="3 4" key="1">
    <citation type="submission" date="2018-03" db="EMBL/GenBank/DDBJ databases">
        <title>Arenimonas caeni sp. nov., isolated from activated sludge.</title>
        <authorList>
            <person name="Liu H."/>
        </authorList>
    </citation>
    <scope>NUCLEOTIDE SEQUENCE [LARGE SCALE GENOMIC DNA]</scope>
    <source>
        <strain evidence="4">z29</strain>
    </source>
</reference>
<keyword evidence="4" id="KW-1185">Reference proteome</keyword>
<feature type="chain" id="PRO_5015143422" description="DUF4878 domain-containing protein" evidence="1">
    <location>
        <begin position="26"/>
        <end position="130"/>
    </location>
</feature>
<dbReference type="EMBL" id="PVLF01000002">
    <property type="protein sequence ID" value="PRH83458.1"/>
    <property type="molecule type" value="Genomic_DNA"/>
</dbReference>
<dbReference type="Gene3D" id="3.10.450.50">
    <property type="match status" value="1"/>
</dbReference>
<protein>
    <recommendedName>
        <fullName evidence="2">DUF4878 domain-containing protein</fullName>
    </recommendedName>
</protein>
<evidence type="ECO:0000259" key="2">
    <source>
        <dbReference type="Pfam" id="PF12870"/>
    </source>
</evidence>
<dbReference type="Pfam" id="PF12870">
    <property type="entry name" value="DUF4878"/>
    <property type="match status" value="1"/>
</dbReference>
<accession>A0A2P6MBT9</accession>
<keyword evidence="1" id="KW-0732">Signal</keyword>
<sequence length="130" mass="14240">MKKLRTPLIAAAVLVLAACSGGNQPGDTIINMQAEVCRSGDPSVMQKYVSKKSQPAVGMISAVMAEPEKAEQMKTQIKAECENAKPIEILETKIDGDRATVRYTNPEGKEETDTLIKEDGEWKLDFNLDK</sequence>
<evidence type="ECO:0000313" key="3">
    <source>
        <dbReference type="EMBL" id="PRH83458.1"/>
    </source>
</evidence>
<evidence type="ECO:0000313" key="4">
    <source>
        <dbReference type="Proteomes" id="UP000241736"/>
    </source>
</evidence>
<gene>
    <name evidence="3" type="ORF">C6N40_02070</name>
</gene>
<evidence type="ECO:0000256" key="1">
    <source>
        <dbReference type="SAM" id="SignalP"/>
    </source>
</evidence>